<organism evidence="3 4">
    <name type="scientific">Megaselia scalaris</name>
    <name type="common">Humpbacked fly</name>
    <name type="synonym">Phora scalaris</name>
    <dbReference type="NCBI Taxonomy" id="36166"/>
    <lineage>
        <taxon>Eukaryota</taxon>
        <taxon>Metazoa</taxon>
        <taxon>Ecdysozoa</taxon>
        <taxon>Arthropoda</taxon>
        <taxon>Hexapoda</taxon>
        <taxon>Insecta</taxon>
        <taxon>Pterygota</taxon>
        <taxon>Neoptera</taxon>
        <taxon>Endopterygota</taxon>
        <taxon>Diptera</taxon>
        <taxon>Brachycera</taxon>
        <taxon>Muscomorpha</taxon>
        <taxon>Platypezoidea</taxon>
        <taxon>Phoridae</taxon>
        <taxon>Megaseliini</taxon>
        <taxon>Megaselia</taxon>
    </lineage>
</organism>
<evidence type="ECO:0000313" key="4">
    <source>
        <dbReference type="Proteomes" id="UP000015102"/>
    </source>
</evidence>
<dbReference type="Proteomes" id="UP000015102">
    <property type="component" value="Unassembled WGS sequence"/>
</dbReference>
<dbReference type="InterPro" id="IPR035940">
    <property type="entry name" value="CAP_sf"/>
</dbReference>
<evidence type="ECO:0000256" key="2">
    <source>
        <dbReference type="ARBA" id="ARBA00022525"/>
    </source>
</evidence>
<reference evidence="4" key="1">
    <citation type="submission" date="2013-02" db="EMBL/GenBank/DDBJ databases">
        <authorList>
            <person name="Hughes D."/>
        </authorList>
    </citation>
    <scope>NUCLEOTIDE SEQUENCE</scope>
    <source>
        <strain>Durham</strain>
        <strain evidence="4">NC isolate 2 -- Noor lab</strain>
    </source>
</reference>
<evidence type="ECO:0000256" key="1">
    <source>
        <dbReference type="ARBA" id="ARBA00004613"/>
    </source>
</evidence>
<dbReference type="AlphaFoldDB" id="T1GMV9"/>
<keyword evidence="4" id="KW-1185">Reference proteome</keyword>
<comment type="subcellular location">
    <subcellularLocation>
        <location evidence="1">Secreted</location>
    </subcellularLocation>
</comment>
<keyword evidence="2" id="KW-0964">Secreted</keyword>
<accession>T1GMV9</accession>
<dbReference type="EMBL" id="CAQQ02023732">
    <property type="status" value="NOT_ANNOTATED_CDS"/>
    <property type="molecule type" value="Genomic_DNA"/>
</dbReference>
<dbReference type="EMBL" id="CAQQ02023731">
    <property type="status" value="NOT_ANNOTATED_CDS"/>
    <property type="molecule type" value="Genomic_DNA"/>
</dbReference>
<proteinExistence type="predicted"/>
<protein>
    <recommendedName>
        <fullName evidence="5">SCP domain-containing protein</fullName>
    </recommendedName>
</protein>
<dbReference type="HOGENOM" id="CLU_1403927_0_0_1"/>
<dbReference type="Gene3D" id="3.40.33.10">
    <property type="entry name" value="CAP"/>
    <property type="match status" value="1"/>
</dbReference>
<dbReference type="EnsemblMetazoa" id="MESCA004893-RA">
    <property type="protein sequence ID" value="MESCA004893-PA"/>
    <property type="gene ID" value="MESCA004893"/>
</dbReference>
<dbReference type="CDD" id="cd05380">
    <property type="entry name" value="CAP_euk"/>
    <property type="match status" value="1"/>
</dbReference>
<name>T1GMV9_MEGSC</name>
<reference evidence="3" key="2">
    <citation type="submission" date="2015-06" db="UniProtKB">
        <authorList>
            <consortium name="EnsemblMetazoa"/>
        </authorList>
    </citation>
    <scope>IDENTIFICATION</scope>
</reference>
<evidence type="ECO:0008006" key="5">
    <source>
        <dbReference type="Google" id="ProtNLM"/>
    </source>
</evidence>
<evidence type="ECO:0000313" key="3">
    <source>
        <dbReference type="EnsemblMetazoa" id="MESCA004893-PA"/>
    </source>
</evidence>
<sequence>MPKVIWSEELEWLADFNGRTCASQHDECMQTPNYKTPGQNLAMRKASSLTPEQFIKKMIPSLFSEYLETPLHVIDKYSTDILKNSVDQNELKKITDAGFKLSHQNVCNYGYTNMLGAPVYKKSEKSECTNFSKKFCCLCKHPNDTETASTCHKSDVKLPDLKTGGGTKILKTFSMNYFLWRFTISKSRSLQKAN</sequence>
<dbReference type="SUPFAM" id="SSF55797">
    <property type="entry name" value="PR-1-like"/>
    <property type="match status" value="1"/>
</dbReference>